<gene>
    <name evidence="8" type="ORF">BSO21_30785</name>
</gene>
<feature type="transmembrane region" description="Helical" evidence="7">
    <location>
        <begin position="54"/>
        <end position="75"/>
    </location>
</feature>
<keyword evidence="9" id="KW-1185">Reference proteome</keyword>
<evidence type="ECO:0000256" key="6">
    <source>
        <dbReference type="ARBA" id="ARBA00023136"/>
    </source>
</evidence>
<dbReference type="SUPFAM" id="SSF103473">
    <property type="entry name" value="MFS general substrate transporter"/>
    <property type="match status" value="1"/>
</dbReference>
<dbReference type="InterPro" id="IPR036259">
    <property type="entry name" value="MFS_trans_sf"/>
</dbReference>
<dbReference type="Pfam" id="PF05977">
    <property type="entry name" value="MFS_3"/>
    <property type="match status" value="1"/>
</dbReference>
<proteinExistence type="predicted"/>
<reference evidence="8 9" key="1">
    <citation type="submission" date="2016-11" db="EMBL/GenBank/DDBJ databases">
        <title>Paenibacillus species isolates.</title>
        <authorList>
            <person name="Beno S.M."/>
        </authorList>
    </citation>
    <scope>NUCLEOTIDE SEQUENCE [LARGE SCALE GENOMIC DNA]</scope>
    <source>
        <strain evidence="8 9">FSL H7-0433</strain>
    </source>
</reference>
<keyword evidence="6 7" id="KW-0472">Membrane</keyword>
<organism evidence="8 9">
    <name type="scientific">Paenibacillus odorifer</name>
    <dbReference type="NCBI Taxonomy" id="189426"/>
    <lineage>
        <taxon>Bacteria</taxon>
        <taxon>Bacillati</taxon>
        <taxon>Bacillota</taxon>
        <taxon>Bacilli</taxon>
        <taxon>Bacillales</taxon>
        <taxon>Paenibacillaceae</taxon>
        <taxon>Paenibacillus</taxon>
    </lineage>
</organism>
<evidence type="ECO:0000256" key="4">
    <source>
        <dbReference type="ARBA" id="ARBA00022692"/>
    </source>
</evidence>
<name>A0ABX3GFX2_9BACL</name>
<evidence type="ECO:0000256" key="2">
    <source>
        <dbReference type="ARBA" id="ARBA00022448"/>
    </source>
</evidence>
<feature type="non-terminal residue" evidence="8">
    <location>
        <position position="92"/>
    </location>
</feature>
<keyword evidence="3" id="KW-1003">Cell membrane</keyword>
<dbReference type="RefSeq" id="WP_179087601.1">
    <property type="nucleotide sequence ID" value="NZ_MPVP01000431.1"/>
</dbReference>
<evidence type="ECO:0000256" key="1">
    <source>
        <dbReference type="ARBA" id="ARBA00004651"/>
    </source>
</evidence>
<dbReference type="EMBL" id="MPVP01000431">
    <property type="protein sequence ID" value="OMD06676.1"/>
    <property type="molecule type" value="Genomic_DNA"/>
</dbReference>
<dbReference type="Proteomes" id="UP000187158">
    <property type="component" value="Unassembled WGS sequence"/>
</dbReference>
<evidence type="ECO:0000256" key="5">
    <source>
        <dbReference type="ARBA" id="ARBA00022989"/>
    </source>
</evidence>
<protein>
    <submittedName>
        <fullName evidence="8">MFS transporter</fullName>
    </submittedName>
</protein>
<dbReference type="PANTHER" id="PTHR43266">
    <property type="entry name" value="MACROLIDE-EFFLUX PROTEIN"/>
    <property type="match status" value="1"/>
</dbReference>
<dbReference type="PANTHER" id="PTHR43266:SF2">
    <property type="entry name" value="MAJOR FACILITATOR SUPERFAMILY (MFS) PROFILE DOMAIN-CONTAINING PROTEIN"/>
    <property type="match status" value="1"/>
</dbReference>
<evidence type="ECO:0000313" key="9">
    <source>
        <dbReference type="Proteomes" id="UP000187158"/>
    </source>
</evidence>
<feature type="transmembrane region" description="Helical" evidence="7">
    <location>
        <begin position="20"/>
        <end position="42"/>
    </location>
</feature>
<evidence type="ECO:0000313" key="8">
    <source>
        <dbReference type="EMBL" id="OMD06676.1"/>
    </source>
</evidence>
<keyword evidence="4 7" id="KW-0812">Transmembrane</keyword>
<evidence type="ECO:0000256" key="7">
    <source>
        <dbReference type="SAM" id="Phobius"/>
    </source>
</evidence>
<keyword evidence="5 7" id="KW-1133">Transmembrane helix</keyword>
<evidence type="ECO:0000256" key="3">
    <source>
        <dbReference type="ARBA" id="ARBA00022475"/>
    </source>
</evidence>
<keyword evidence="2" id="KW-0813">Transport</keyword>
<comment type="subcellular location">
    <subcellularLocation>
        <location evidence="1">Cell membrane</location>
        <topology evidence="1">Multi-pass membrane protein</topology>
    </subcellularLocation>
</comment>
<sequence length="92" mass="9982">MNASTQAGTSLLKNKVYMRVYSAFATATFGDWFDALAIQVLVGYRWQASPLMLALIPVSIALPGILLGSFAGVVADRLNKLKLMRMCDLLTA</sequence>
<dbReference type="InterPro" id="IPR010290">
    <property type="entry name" value="TM_effector"/>
</dbReference>
<comment type="caution">
    <text evidence="8">The sequence shown here is derived from an EMBL/GenBank/DDBJ whole genome shotgun (WGS) entry which is preliminary data.</text>
</comment>
<accession>A0ABX3GFX2</accession>